<organism evidence="2 3">
    <name type="scientific">Lactobacillus johnsonii</name>
    <dbReference type="NCBI Taxonomy" id="33959"/>
    <lineage>
        <taxon>Bacteria</taxon>
        <taxon>Bacillati</taxon>
        <taxon>Bacillota</taxon>
        <taxon>Bacilli</taxon>
        <taxon>Lactobacillales</taxon>
        <taxon>Lactobacillaceae</taxon>
        <taxon>Lactobacillus</taxon>
    </lineage>
</organism>
<comment type="caution">
    <text evidence="2">The sequence shown here is derived from an EMBL/GenBank/DDBJ whole genome shotgun (WGS) entry which is preliminary data.</text>
</comment>
<evidence type="ECO:0000259" key="1">
    <source>
        <dbReference type="Pfam" id="PF00534"/>
    </source>
</evidence>
<accession>A0A9X4X9H0</accession>
<feature type="domain" description="Glycosyl transferase family 1" evidence="1">
    <location>
        <begin position="180"/>
        <end position="325"/>
    </location>
</feature>
<dbReference type="PANTHER" id="PTHR45947">
    <property type="entry name" value="SULFOQUINOVOSYL TRANSFERASE SQD2"/>
    <property type="match status" value="1"/>
</dbReference>
<evidence type="ECO:0000313" key="3">
    <source>
        <dbReference type="Proteomes" id="UP000488295"/>
    </source>
</evidence>
<sequence length="363" mass="42162">MHKEKDKKNILVYALTERRGGIESFFINYSKYLINIHLDYIKLSSTVLSYEDKLDNSNIYYVPRRRENSKLRKEEIKEILRSKEYDALWFNSNDLASIDIIKEARKAGIKCIGHAHNSRTDRLDRSIRHNINKRLVNKDFDGKFACSISAANWFYTAPKEANIIYNAINVEKYLYEDNRRKNIRDKYNIPDDFMVLGDIGRLEKQKNITYLIDVFEKYHQANPKSCLMIVGTGSKKDLLQNYVEDKNLQSSVIFSGEVDNTRDYLSAFDIFLMPSLYEGLPVTLVEAQAAGLKCIVADNITHEVNVTKNIKYLPIKKESINLWVENILKSNNRVTEGKKLEDSVFDITKSANYLENKILEVIN</sequence>
<evidence type="ECO:0000313" key="2">
    <source>
        <dbReference type="EMBL" id="MTE02983.1"/>
    </source>
</evidence>
<name>A0A9X4X9H0_LACJH</name>
<dbReference type="EMBL" id="WKKC01000010">
    <property type="protein sequence ID" value="MTE02983.1"/>
    <property type="molecule type" value="Genomic_DNA"/>
</dbReference>
<protein>
    <submittedName>
        <fullName evidence="2">Glycosyltransferase</fullName>
    </submittedName>
</protein>
<gene>
    <name evidence="2" type="ORF">GJU95_04240</name>
</gene>
<dbReference type="Pfam" id="PF00534">
    <property type="entry name" value="Glycos_transf_1"/>
    <property type="match status" value="1"/>
</dbReference>
<dbReference type="GO" id="GO:0016757">
    <property type="term" value="F:glycosyltransferase activity"/>
    <property type="evidence" value="ECO:0007669"/>
    <property type="project" value="InterPro"/>
</dbReference>
<proteinExistence type="predicted"/>
<reference evidence="2 3" key="1">
    <citation type="submission" date="2019-11" db="EMBL/GenBank/DDBJ databases">
        <title>Gastrointestinal microbiota of Peromyscus leucopus.</title>
        <authorList>
            <person name="Milovic A."/>
            <person name="Bassam K."/>
            <person name="Barbour A.G."/>
        </authorList>
    </citation>
    <scope>NUCLEOTIDE SEQUENCE [LARGE SCALE GENOMIC DNA]</scope>
    <source>
        <strain evidence="2 3">LL8</strain>
    </source>
</reference>
<dbReference type="SUPFAM" id="SSF53756">
    <property type="entry name" value="UDP-Glycosyltransferase/glycogen phosphorylase"/>
    <property type="match status" value="1"/>
</dbReference>
<dbReference type="InterPro" id="IPR050194">
    <property type="entry name" value="Glycosyltransferase_grp1"/>
</dbReference>
<dbReference type="AlphaFoldDB" id="A0A9X4X9H0"/>
<dbReference type="PANTHER" id="PTHR45947:SF3">
    <property type="entry name" value="SULFOQUINOVOSYL TRANSFERASE SQD2"/>
    <property type="match status" value="1"/>
</dbReference>
<dbReference type="Gene3D" id="3.40.50.2000">
    <property type="entry name" value="Glycogen Phosphorylase B"/>
    <property type="match status" value="2"/>
</dbReference>
<dbReference type="Proteomes" id="UP000488295">
    <property type="component" value="Unassembled WGS sequence"/>
</dbReference>
<dbReference type="InterPro" id="IPR001296">
    <property type="entry name" value="Glyco_trans_1"/>
</dbReference>
<dbReference type="RefSeq" id="WP_155692489.1">
    <property type="nucleotide sequence ID" value="NZ_WKKC01000010.1"/>
</dbReference>